<dbReference type="Proteomes" id="UP000295718">
    <property type="component" value="Unassembled WGS sequence"/>
</dbReference>
<organism evidence="2 3">
    <name type="scientific">Kineothrix alysoides</name>
    <dbReference type="NCBI Taxonomy" id="1469948"/>
    <lineage>
        <taxon>Bacteria</taxon>
        <taxon>Bacillati</taxon>
        <taxon>Bacillota</taxon>
        <taxon>Clostridia</taxon>
        <taxon>Lachnospirales</taxon>
        <taxon>Lachnospiraceae</taxon>
        <taxon>Kineothrix</taxon>
    </lineage>
</organism>
<reference evidence="2 3" key="1">
    <citation type="submission" date="2019-03" db="EMBL/GenBank/DDBJ databases">
        <title>Genomic Encyclopedia of Type Strains, Phase IV (KMG-IV): sequencing the most valuable type-strain genomes for metagenomic binning, comparative biology and taxonomic classification.</title>
        <authorList>
            <person name="Goeker M."/>
        </authorList>
    </citation>
    <scope>NUCLEOTIDE SEQUENCE [LARGE SCALE GENOMIC DNA]</scope>
    <source>
        <strain evidence="2 3">DSM 100556</strain>
    </source>
</reference>
<dbReference type="RefSeq" id="WP_031391422.1">
    <property type="nucleotide sequence ID" value="NZ_JPNB01000002.1"/>
</dbReference>
<dbReference type="STRING" id="1469948.GCA_000732725_02746"/>
<proteinExistence type="predicted"/>
<keyword evidence="3" id="KW-1185">Reference proteome</keyword>
<feature type="transmembrane region" description="Helical" evidence="1">
    <location>
        <begin position="15"/>
        <end position="34"/>
    </location>
</feature>
<evidence type="ECO:0000256" key="1">
    <source>
        <dbReference type="SAM" id="Phobius"/>
    </source>
</evidence>
<name>A0A4R1R5W2_9FIRM</name>
<comment type="caution">
    <text evidence="2">The sequence shown here is derived from an EMBL/GenBank/DDBJ whole genome shotgun (WGS) entry which is preliminary data.</text>
</comment>
<sequence length="177" mass="20061">MIEAIVEQMILLKSMIIVTAVSTIILTILCFVYCRRFSWESSNMKLIGFLYDMNMSDTFVLAVCMLKLFLVVSLLFNKGRIEIVHIAFFGVLVLIYNLSRRKIKDAAVSLFNGTVIMAVLFVSNLLLSYLREVLFDIKIAAALAFLAVFLVLYAVYDVGYCILSIVDSAERRKGMKK</sequence>
<evidence type="ECO:0000313" key="3">
    <source>
        <dbReference type="Proteomes" id="UP000295718"/>
    </source>
</evidence>
<feature type="transmembrane region" description="Helical" evidence="1">
    <location>
        <begin position="139"/>
        <end position="166"/>
    </location>
</feature>
<dbReference type="EMBL" id="SLUO01000001">
    <property type="protein sequence ID" value="TCL60926.1"/>
    <property type="molecule type" value="Genomic_DNA"/>
</dbReference>
<feature type="transmembrane region" description="Helical" evidence="1">
    <location>
        <begin position="82"/>
        <end position="99"/>
    </location>
</feature>
<keyword evidence="1" id="KW-0472">Membrane</keyword>
<protein>
    <submittedName>
        <fullName evidence="2">Uncharacterized protein</fullName>
    </submittedName>
</protein>
<dbReference type="AlphaFoldDB" id="A0A4R1R5W2"/>
<keyword evidence="1" id="KW-1133">Transmembrane helix</keyword>
<keyword evidence="1" id="KW-0812">Transmembrane</keyword>
<gene>
    <name evidence="2" type="ORF">EDD76_10123</name>
</gene>
<feature type="transmembrane region" description="Helical" evidence="1">
    <location>
        <begin position="55"/>
        <end position="76"/>
    </location>
</feature>
<evidence type="ECO:0000313" key="2">
    <source>
        <dbReference type="EMBL" id="TCL60926.1"/>
    </source>
</evidence>
<feature type="transmembrane region" description="Helical" evidence="1">
    <location>
        <begin position="106"/>
        <end position="127"/>
    </location>
</feature>
<accession>A0A4R1R5W2</accession>